<evidence type="ECO:0000256" key="4">
    <source>
        <dbReference type="ARBA" id="ARBA00022898"/>
    </source>
</evidence>
<evidence type="ECO:0000256" key="6">
    <source>
        <dbReference type="RuleBase" id="RU004504"/>
    </source>
</evidence>
<dbReference type="InterPro" id="IPR020578">
    <property type="entry name" value="Aminotrans_V_PyrdxlP_BS"/>
</dbReference>
<accession>A0A6N3EU73</accession>
<dbReference type="InterPro" id="IPR015424">
    <property type="entry name" value="PyrdxlP-dep_Trfase"/>
</dbReference>
<dbReference type="EC" id="2.8.1.7" evidence="3"/>
<dbReference type="InterPro" id="IPR010969">
    <property type="entry name" value="Cys_dSase-rel_unknwn_funct"/>
</dbReference>
<dbReference type="Pfam" id="PF00266">
    <property type="entry name" value="Aminotran_5"/>
    <property type="match status" value="1"/>
</dbReference>
<dbReference type="InterPro" id="IPR015422">
    <property type="entry name" value="PyrdxlP-dep_Trfase_small"/>
</dbReference>
<proteinExistence type="inferred from homology"/>
<dbReference type="SUPFAM" id="SSF53383">
    <property type="entry name" value="PLP-dependent transferases"/>
    <property type="match status" value="1"/>
</dbReference>
<reference evidence="8" key="1">
    <citation type="submission" date="2019-11" db="EMBL/GenBank/DDBJ databases">
        <authorList>
            <person name="Feng L."/>
        </authorList>
    </citation>
    <scope>NUCLEOTIDE SEQUENCE</scope>
    <source>
        <strain evidence="8">IbartlettiiLFYP30</strain>
    </source>
</reference>
<comment type="catalytic activity">
    <reaction evidence="5">
        <text>(sulfur carrier)-H + L-cysteine = (sulfur carrier)-SH + L-alanine</text>
        <dbReference type="Rhea" id="RHEA:43892"/>
        <dbReference type="Rhea" id="RHEA-COMP:14737"/>
        <dbReference type="Rhea" id="RHEA-COMP:14739"/>
        <dbReference type="ChEBI" id="CHEBI:29917"/>
        <dbReference type="ChEBI" id="CHEBI:35235"/>
        <dbReference type="ChEBI" id="CHEBI:57972"/>
        <dbReference type="ChEBI" id="CHEBI:64428"/>
        <dbReference type="EC" id="2.8.1.7"/>
    </reaction>
</comment>
<evidence type="ECO:0000259" key="7">
    <source>
        <dbReference type="Pfam" id="PF00266"/>
    </source>
</evidence>
<evidence type="ECO:0000256" key="2">
    <source>
        <dbReference type="ARBA" id="ARBA00010447"/>
    </source>
</evidence>
<dbReference type="PANTHER" id="PTHR43586">
    <property type="entry name" value="CYSTEINE DESULFURASE"/>
    <property type="match status" value="1"/>
</dbReference>
<sequence>MKDIYFDNSSTSFPKAPNVGRAMGEFIENGAFNINRGSYEGAYEAGSAVLDTREMLKDLFNCPNSKNVVFTPSVTYSLNFFIKGFLKPGDHVLVTSVEHNAVMRPLVQMEKLGVEFDAVPCDEEGGVTADDFRAYIKENTKAIITTHASNVCGTIIPIEEIGALCKEKGLVYAVDTAQTAGILNIDMQKANIDFLAFTGHKGLLGPQGIGGFIASDKLEGLIDPVISGGTGSLSDSEEIPDFLPDRFESGTLNLPGIIGLHQALVYLKEAGIDNMRNEKMEITKYFLDQVKEIEGVRIAGKKTVEGRLGVVSIDFEGFDNSIVSFYLSSKYKIMTRVGMHCAPRAHKTLKTFPQGTVRFSFSHFNTKEEVDVCIDAIKTILSDLRQGEDLI</sequence>
<evidence type="ECO:0000313" key="8">
    <source>
        <dbReference type="EMBL" id="VYU43745.1"/>
    </source>
</evidence>
<dbReference type="PIRSF" id="PIRSF005572">
    <property type="entry name" value="NifS"/>
    <property type="match status" value="1"/>
</dbReference>
<gene>
    <name evidence="8" type="primary">csd_3</name>
    <name evidence="8" type="ORF">IBLFYP30_02680</name>
</gene>
<dbReference type="InterPro" id="IPR015421">
    <property type="entry name" value="PyrdxlP-dep_Trfase_major"/>
</dbReference>
<dbReference type="PANTHER" id="PTHR43586:SF4">
    <property type="entry name" value="ISOPENICILLIN N EPIMERASE"/>
    <property type="match status" value="1"/>
</dbReference>
<dbReference type="PROSITE" id="PS00595">
    <property type="entry name" value="AA_TRANSFER_CLASS_5"/>
    <property type="match status" value="1"/>
</dbReference>
<dbReference type="EMBL" id="CACRUE010000039">
    <property type="protein sequence ID" value="VYU43745.1"/>
    <property type="molecule type" value="Genomic_DNA"/>
</dbReference>
<evidence type="ECO:0000256" key="3">
    <source>
        <dbReference type="ARBA" id="ARBA00012239"/>
    </source>
</evidence>
<comment type="similarity">
    <text evidence="2">Belongs to the class-V pyridoxal-phosphate-dependent aminotransferase family. Csd subfamily.</text>
</comment>
<dbReference type="RefSeq" id="WP_024038070.1">
    <property type="nucleotide sequence ID" value="NZ_CACRUE010000039.1"/>
</dbReference>
<keyword evidence="8" id="KW-0808">Transferase</keyword>
<dbReference type="Gene3D" id="3.40.640.10">
    <property type="entry name" value="Type I PLP-dependent aspartate aminotransferase-like (Major domain)"/>
    <property type="match status" value="1"/>
</dbReference>
<comment type="cofactor">
    <cofactor evidence="1 6">
        <name>pyridoxal 5'-phosphate</name>
        <dbReference type="ChEBI" id="CHEBI:597326"/>
    </cofactor>
</comment>
<protein>
    <recommendedName>
        <fullName evidence="3">cysteine desulfurase</fullName>
        <ecNumber evidence="3">2.8.1.7</ecNumber>
    </recommendedName>
</protein>
<dbReference type="InterPro" id="IPR000192">
    <property type="entry name" value="Aminotrans_V_dom"/>
</dbReference>
<dbReference type="GO" id="GO:0031071">
    <property type="term" value="F:cysteine desulfurase activity"/>
    <property type="evidence" value="ECO:0007669"/>
    <property type="project" value="UniProtKB-EC"/>
</dbReference>
<name>A0A6N3EU73_9FIRM</name>
<organism evidence="8">
    <name type="scientific">Intestinibacter bartlettii</name>
    <dbReference type="NCBI Taxonomy" id="261299"/>
    <lineage>
        <taxon>Bacteria</taxon>
        <taxon>Bacillati</taxon>
        <taxon>Bacillota</taxon>
        <taxon>Clostridia</taxon>
        <taxon>Peptostreptococcales</taxon>
        <taxon>Peptostreptococcaceae</taxon>
        <taxon>Intestinibacter</taxon>
    </lineage>
</organism>
<keyword evidence="4" id="KW-0663">Pyridoxal phosphate</keyword>
<dbReference type="InterPro" id="IPR016454">
    <property type="entry name" value="Cysteine_dSase"/>
</dbReference>
<dbReference type="AlphaFoldDB" id="A0A6N3EU73"/>
<dbReference type="Gene3D" id="3.90.1150.10">
    <property type="entry name" value="Aspartate Aminotransferase, domain 1"/>
    <property type="match status" value="1"/>
</dbReference>
<evidence type="ECO:0000256" key="5">
    <source>
        <dbReference type="ARBA" id="ARBA00050776"/>
    </source>
</evidence>
<dbReference type="NCBIfam" id="TIGR01977">
    <property type="entry name" value="am_tr_V_EF2568"/>
    <property type="match status" value="1"/>
</dbReference>
<evidence type="ECO:0000256" key="1">
    <source>
        <dbReference type="ARBA" id="ARBA00001933"/>
    </source>
</evidence>
<feature type="domain" description="Aminotransferase class V" evidence="7">
    <location>
        <begin position="4"/>
        <end position="371"/>
    </location>
</feature>